<dbReference type="InterPro" id="IPR005821">
    <property type="entry name" value="Ion_trans_dom"/>
</dbReference>
<feature type="region of interest" description="Disordered" evidence="7">
    <location>
        <begin position="1"/>
        <end position="40"/>
    </location>
</feature>
<dbReference type="Proteomes" id="UP001165060">
    <property type="component" value="Unassembled WGS sequence"/>
</dbReference>
<dbReference type="CDD" id="cd00038">
    <property type="entry name" value="CAP_ED"/>
    <property type="match status" value="1"/>
</dbReference>
<keyword evidence="3 8" id="KW-0812">Transmembrane</keyword>
<evidence type="ECO:0000313" key="11">
    <source>
        <dbReference type="Proteomes" id="UP001165060"/>
    </source>
</evidence>
<proteinExistence type="predicted"/>
<dbReference type="PROSITE" id="PS00888">
    <property type="entry name" value="CNMP_BINDING_1"/>
    <property type="match status" value="1"/>
</dbReference>
<protein>
    <recommendedName>
        <fullName evidence="9">Cyclic nucleotide-binding domain-containing protein</fullName>
    </recommendedName>
</protein>
<feature type="domain" description="Cyclic nucleotide-binding" evidence="9">
    <location>
        <begin position="526"/>
        <end position="674"/>
    </location>
</feature>
<evidence type="ECO:0000256" key="5">
    <source>
        <dbReference type="ARBA" id="ARBA00023065"/>
    </source>
</evidence>
<keyword evidence="6 8" id="KW-0472">Membrane</keyword>
<evidence type="ECO:0000256" key="1">
    <source>
        <dbReference type="ARBA" id="ARBA00004141"/>
    </source>
</evidence>
<feature type="transmembrane region" description="Helical" evidence="8">
    <location>
        <begin position="255"/>
        <end position="280"/>
    </location>
</feature>
<sequence>MSFQNKSPLPPRESLRRLSAATNDSPWSQPNQGKPTKGKGVLRAPSFLQRLFPQSQGRRAGIKILHEDVERTVNYAVRRNSMKKEGMTPTEIASLLGTEKAPKPLNKEEKFLIHPDSRYRLWWDMITAIFVLYLIWLVPFSVGFDSWYPTTFLYYLNWFIDGWFILDVILNFRTGFVDHGVMVLDSKRIVKNYLQSYFVVDFLASFPWEAVFGAEHTKSGGVSSRKALKIFKYFKLPKLLRISRMIRFFNKYARFYGLTLSMTTMVMMLHISACMLATLITDVCLENNGFFKNETTDMYFFNDTMVACESAADTVDCSPHLCATTDVFVMYSEALFMSMSMMVGSPLVSYVGSSFSKQSCIGAHMTHLNATSYDEQDELYFGIDPVTGNETVLGAFDESLCPKSLMTLLEGYREDNWHFVVVTIFMFLGVTQISLLIGHLGLVLQSKYQASAAFRLKLDRVKAECEYYKVPWDLQNRVFAYYDYLWVNQKQYDDKILLMNDRGMSSDLRGKLALFLYKDVIQGVTLFERVDDTFLSKICMELQTRVYLPQDWVILKGDIGSELFIISRGIVQVFVVDPMEEISDDEDDGDGMPSEAVRATKRNNLLKAAEEESVLLRRGQFFGEVSLLMETRRTTSVQARTVTELNVLVQEVFEEILRESPEFAEEMKNLRASSGVSGGSARNIGIQPRLSGQRLGRATSTRSELRTYESSRSFVDAEEDPRMMQDVISMQIATLQERTDKVFAMLTTKLGRVR</sequence>
<evidence type="ECO:0000256" key="4">
    <source>
        <dbReference type="ARBA" id="ARBA00022989"/>
    </source>
</evidence>
<dbReference type="PROSITE" id="PS50042">
    <property type="entry name" value="CNMP_BINDING_3"/>
    <property type="match status" value="1"/>
</dbReference>
<evidence type="ECO:0000256" key="3">
    <source>
        <dbReference type="ARBA" id="ARBA00022692"/>
    </source>
</evidence>
<gene>
    <name evidence="10" type="ORF">TeGR_g1413</name>
</gene>
<reference evidence="10 11" key="1">
    <citation type="journal article" date="2023" name="Commun. Biol.">
        <title>Genome analysis of Parmales, the sister group of diatoms, reveals the evolutionary specialization of diatoms from phago-mixotrophs to photoautotrophs.</title>
        <authorList>
            <person name="Ban H."/>
            <person name="Sato S."/>
            <person name="Yoshikawa S."/>
            <person name="Yamada K."/>
            <person name="Nakamura Y."/>
            <person name="Ichinomiya M."/>
            <person name="Sato N."/>
            <person name="Blanc-Mathieu R."/>
            <person name="Endo H."/>
            <person name="Kuwata A."/>
            <person name="Ogata H."/>
        </authorList>
    </citation>
    <scope>NUCLEOTIDE SEQUENCE [LARGE SCALE GENOMIC DNA]</scope>
</reference>
<comment type="subcellular location">
    <subcellularLocation>
        <location evidence="1">Membrane</location>
        <topology evidence="1">Multi-pass membrane protein</topology>
    </subcellularLocation>
</comment>
<dbReference type="SUPFAM" id="SSF51206">
    <property type="entry name" value="cAMP-binding domain-like"/>
    <property type="match status" value="1"/>
</dbReference>
<evidence type="ECO:0000256" key="2">
    <source>
        <dbReference type="ARBA" id="ARBA00022448"/>
    </source>
</evidence>
<feature type="transmembrane region" description="Helical" evidence="8">
    <location>
        <begin position="121"/>
        <end position="140"/>
    </location>
</feature>
<dbReference type="InterPro" id="IPR018490">
    <property type="entry name" value="cNMP-bd_dom_sf"/>
</dbReference>
<evidence type="ECO:0000256" key="6">
    <source>
        <dbReference type="ARBA" id="ARBA00023136"/>
    </source>
</evidence>
<evidence type="ECO:0000259" key="9">
    <source>
        <dbReference type="PROSITE" id="PS50042"/>
    </source>
</evidence>
<keyword evidence="5" id="KW-0406">Ion transport</keyword>
<dbReference type="Pfam" id="PF00520">
    <property type="entry name" value="Ion_trans"/>
    <property type="match status" value="1"/>
</dbReference>
<accession>A0ABQ6MLP4</accession>
<dbReference type="InterPro" id="IPR051413">
    <property type="entry name" value="K/Na_HCN_channel"/>
</dbReference>
<name>A0ABQ6MLP4_9STRA</name>
<feature type="transmembrane region" description="Helical" evidence="8">
    <location>
        <begin position="152"/>
        <end position="172"/>
    </location>
</feature>
<evidence type="ECO:0000256" key="8">
    <source>
        <dbReference type="SAM" id="Phobius"/>
    </source>
</evidence>
<dbReference type="EMBL" id="BRYB01001541">
    <property type="protein sequence ID" value="GMI28185.1"/>
    <property type="molecule type" value="Genomic_DNA"/>
</dbReference>
<feature type="transmembrane region" description="Helical" evidence="8">
    <location>
        <begin position="417"/>
        <end position="444"/>
    </location>
</feature>
<dbReference type="InterPro" id="IPR000595">
    <property type="entry name" value="cNMP-bd_dom"/>
</dbReference>
<comment type="caution">
    <text evidence="10">The sequence shown here is derived from an EMBL/GenBank/DDBJ whole genome shotgun (WGS) entry which is preliminary data.</text>
</comment>
<keyword evidence="11" id="KW-1185">Reference proteome</keyword>
<organism evidence="10 11">
    <name type="scientific">Tetraparma gracilis</name>
    <dbReference type="NCBI Taxonomy" id="2962635"/>
    <lineage>
        <taxon>Eukaryota</taxon>
        <taxon>Sar</taxon>
        <taxon>Stramenopiles</taxon>
        <taxon>Ochrophyta</taxon>
        <taxon>Bolidophyceae</taxon>
        <taxon>Parmales</taxon>
        <taxon>Triparmaceae</taxon>
        <taxon>Tetraparma</taxon>
    </lineage>
</organism>
<dbReference type="InterPro" id="IPR014710">
    <property type="entry name" value="RmlC-like_jellyroll"/>
</dbReference>
<evidence type="ECO:0000313" key="10">
    <source>
        <dbReference type="EMBL" id="GMI28185.1"/>
    </source>
</evidence>
<dbReference type="InterPro" id="IPR018488">
    <property type="entry name" value="cNMP-bd_CS"/>
</dbReference>
<evidence type="ECO:0000256" key="7">
    <source>
        <dbReference type="SAM" id="MobiDB-lite"/>
    </source>
</evidence>
<keyword evidence="4 8" id="KW-1133">Transmembrane helix</keyword>
<dbReference type="PANTHER" id="PTHR45689:SF13">
    <property type="entry name" value="CYCLIC NUCLEOTIDE-BINDING DOMAIN-CONTAINING PROTEIN"/>
    <property type="match status" value="1"/>
</dbReference>
<dbReference type="Gene3D" id="1.10.287.630">
    <property type="entry name" value="Helix hairpin bin"/>
    <property type="match status" value="1"/>
</dbReference>
<feature type="compositionally biased region" description="Polar residues" evidence="7">
    <location>
        <begin position="20"/>
        <end position="34"/>
    </location>
</feature>
<dbReference type="PANTHER" id="PTHR45689">
    <property type="entry name" value="I[[H]] CHANNEL, ISOFORM E"/>
    <property type="match status" value="1"/>
</dbReference>
<dbReference type="Gene3D" id="1.10.287.70">
    <property type="match status" value="1"/>
</dbReference>
<dbReference type="SMART" id="SM00100">
    <property type="entry name" value="cNMP"/>
    <property type="match status" value="1"/>
</dbReference>
<dbReference type="Gene3D" id="2.60.120.10">
    <property type="entry name" value="Jelly Rolls"/>
    <property type="match status" value="1"/>
</dbReference>
<dbReference type="SUPFAM" id="SSF81324">
    <property type="entry name" value="Voltage-gated potassium channels"/>
    <property type="match status" value="1"/>
</dbReference>
<keyword evidence="2" id="KW-0813">Transport</keyword>